<dbReference type="SUPFAM" id="SSF52743">
    <property type="entry name" value="Subtilisin-like"/>
    <property type="match status" value="1"/>
</dbReference>
<dbReference type="Pfam" id="PF02225">
    <property type="entry name" value="PA"/>
    <property type="match status" value="1"/>
</dbReference>
<dbReference type="Gene3D" id="3.50.30.30">
    <property type="match status" value="1"/>
</dbReference>
<dbReference type="AlphaFoldDB" id="A0A540LRA1"/>
<comment type="caution">
    <text evidence="5">The sequence shown here is derived from an EMBL/GenBank/DDBJ whole genome shotgun (WGS) entry which is preliminary data.</text>
</comment>
<dbReference type="EMBL" id="VIEB01000494">
    <property type="protein sequence ID" value="TQD88975.1"/>
    <property type="molecule type" value="Genomic_DNA"/>
</dbReference>
<comment type="similarity">
    <text evidence="2">Belongs to the peptidase S8 family.</text>
</comment>
<dbReference type="GO" id="GO:0004252">
    <property type="term" value="F:serine-type endopeptidase activity"/>
    <property type="evidence" value="ECO:0007669"/>
    <property type="project" value="InterPro"/>
</dbReference>
<organism evidence="5 6">
    <name type="scientific">Malus baccata</name>
    <name type="common">Siberian crab apple</name>
    <name type="synonym">Pyrus baccata</name>
    <dbReference type="NCBI Taxonomy" id="106549"/>
    <lineage>
        <taxon>Eukaryota</taxon>
        <taxon>Viridiplantae</taxon>
        <taxon>Streptophyta</taxon>
        <taxon>Embryophyta</taxon>
        <taxon>Tracheophyta</taxon>
        <taxon>Spermatophyta</taxon>
        <taxon>Magnoliopsida</taxon>
        <taxon>eudicotyledons</taxon>
        <taxon>Gunneridae</taxon>
        <taxon>Pentapetalae</taxon>
        <taxon>rosids</taxon>
        <taxon>fabids</taxon>
        <taxon>Rosales</taxon>
        <taxon>Rosaceae</taxon>
        <taxon>Amygdaloideae</taxon>
        <taxon>Maleae</taxon>
        <taxon>Malus</taxon>
    </lineage>
</organism>
<sequence length="246" mass="26628">MVHSIMMRGKIVVCIMDKIDDDVIEKAKVVKEGGAVGMILIDQFDNFNEHLPSFDLPTSVISSMEGRKLSDYMATIRGPIASILETREVIGVELAPKMALFSSRGPNSVTPDIIKPDITAPGVNILAAAPPSKNQAVDALSHNMHSGSGHLNPDNAFNPGLLYDFELDDLLHFYAPSHSRPQLETLTGKPIPCSSVPVPPYFLNYPSIGIGAMSGHMSIYRTVTFKGGQKDPQIFKVSVDSPPDVT</sequence>
<feature type="domain" description="PA" evidence="4">
    <location>
        <begin position="7"/>
        <end position="69"/>
    </location>
</feature>
<evidence type="ECO:0000256" key="2">
    <source>
        <dbReference type="ARBA" id="ARBA00011073"/>
    </source>
</evidence>
<gene>
    <name evidence="5" type="ORF">C1H46_025482</name>
</gene>
<dbReference type="CDD" id="cd02120">
    <property type="entry name" value="PA_subtilisin_like"/>
    <property type="match status" value="1"/>
</dbReference>
<evidence type="ECO:0000313" key="6">
    <source>
        <dbReference type="Proteomes" id="UP000315295"/>
    </source>
</evidence>
<accession>A0A540LRA1</accession>
<reference evidence="5 6" key="1">
    <citation type="journal article" date="2019" name="G3 (Bethesda)">
        <title>Sequencing of a Wild Apple (Malus baccata) Genome Unravels the Differences Between Cultivated and Wild Apple Species Regarding Disease Resistance and Cold Tolerance.</title>
        <authorList>
            <person name="Chen X."/>
        </authorList>
    </citation>
    <scope>NUCLEOTIDE SEQUENCE [LARGE SCALE GENOMIC DNA]</scope>
    <source>
        <strain evidence="6">cv. Shandingzi</strain>
        <tissue evidence="5">Leaves</tissue>
    </source>
</reference>
<dbReference type="STRING" id="106549.A0A540LRA1"/>
<evidence type="ECO:0000256" key="3">
    <source>
        <dbReference type="ARBA" id="ARBA00022729"/>
    </source>
</evidence>
<evidence type="ECO:0000313" key="5">
    <source>
        <dbReference type="EMBL" id="TQD88975.1"/>
    </source>
</evidence>
<dbReference type="InterPro" id="IPR036852">
    <property type="entry name" value="Peptidase_S8/S53_dom_sf"/>
</dbReference>
<dbReference type="Proteomes" id="UP000315295">
    <property type="component" value="Unassembled WGS sequence"/>
</dbReference>
<proteinExistence type="inferred from homology"/>
<keyword evidence="3" id="KW-0732">Signal</keyword>
<dbReference type="InterPro" id="IPR003137">
    <property type="entry name" value="PA_domain"/>
</dbReference>
<name>A0A540LRA1_MALBA</name>
<evidence type="ECO:0000256" key="1">
    <source>
        <dbReference type="ARBA" id="ARBA00004613"/>
    </source>
</evidence>
<dbReference type="GO" id="GO:0006508">
    <property type="term" value="P:proteolysis"/>
    <property type="evidence" value="ECO:0007669"/>
    <property type="project" value="InterPro"/>
</dbReference>
<dbReference type="GO" id="GO:0005576">
    <property type="term" value="C:extracellular region"/>
    <property type="evidence" value="ECO:0007669"/>
    <property type="project" value="UniProtKB-SubCell"/>
</dbReference>
<comment type="subcellular location">
    <subcellularLocation>
        <location evidence="1">Secreted</location>
    </subcellularLocation>
</comment>
<evidence type="ECO:0000259" key="4">
    <source>
        <dbReference type="Pfam" id="PF02225"/>
    </source>
</evidence>
<keyword evidence="6" id="KW-1185">Reference proteome</keyword>
<dbReference type="Gene3D" id="3.40.50.200">
    <property type="entry name" value="Peptidase S8/S53 domain"/>
    <property type="match status" value="1"/>
</dbReference>
<dbReference type="PANTHER" id="PTHR10795">
    <property type="entry name" value="PROPROTEIN CONVERTASE SUBTILISIN/KEXIN"/>
    <property type="match status" value="1"/>
</dbReference>
<protein>
    <recommendedName>
        <fullName evidence="4">PA domain-containing protein</fullName>
    </recommendedName>
</protein>
<dbReference type="InterPro" id="IPR045051">
    <property type="entry name" value="SBT"/>
</dbReference>